<reference evidence="5" key="1">
    <citation type="submission" date="2025-08" db="UniProtKB">
        <authorList>
            <consortium name="Ensembl"/>
        </authorList>
    </citation>
    <scope>IDENTIFICATION</scope>
</reference>
<keyword evidence="6" id="KW-1185">Reference proteome</keyword>
<sequence length="118" mass="13254">MKPLCLITGLLALAACFLPGESHRGPRRQYPPRPLLPPPLRFPFGPGFAPRLPPPYGPGRIPPPPPQFFGPGRIPPPPPLFPNGPGYPYPAFQQRHYLIRFPFIPRFPLMYPFVLTPQ</sequence>
<dbReference type="GeneTree" id="ENSGT00930000152764"/>
<dbReference type="PANTHER" id="PTHR14179">
    <property type="entry name" value="SMR1-RELATED"/>
    <property type="match status" value="1"/>
</dbReference>
<evidence type="ECO:0000256" key="3">
    <source>
        <dbReference type="ARBA" id="ARBA00022729"/>
    </source>
</evidence>
<evidence type="ECO:0000313" key="5">
    <source>
        <dbReference type="Ensembl" id="ENSPTIP00000016023.1"/>
    </source>
</evidence>
<dbReference type="AlphaFoldDB" id="A0A8C9K3B1"/>
<evidence type="ECO:0000256" key="4">
    <source>
        <dbReference type="SAM" id="SignalP"/>
    </source>
</evidence>
<evidence type="ECO:0000256" key="1">
    <source>
        <dbReference type="ARBA" id="ARBA00004613"/>
    </source>
</evidence>
<comment type="subcellular location">
    <subcellularLocation>
        <location evidence="1">Secreted</location>
    </subcellularLocation>
</comment>
<keyword evidence="2" id="KW-0964">Secreted</keyword>
<feature type="chain" id="PRO_5034249831" evidence="4">
    <location>
        <begin position="23"/>
        <end position="118"/>
    </location>
</feature>
<protein>
    <submittedName>
        <fullName evidence="5">Uncharacterized protein</fullName>
    </submittedName>
</protein>
<proteinExistence type="predicted"/>
<evidence type="ECO:0000256" key="2">
    <source>
        <dbReference type="ARBA" id="ARBA00022525"/>
    </source>
</evidence>
<dbReference type="GO" id="GO:0005576">
    <property type="term" value="C:extracellular region"/>
    <property type="evidence" value="ECO:0007669"/>
    <property type="project" value="UniProtKB-SubCell"/>
</dbReference>
<feature type="signal peptide" evidence="4">
    <location>
        <begin position="1"/>
        <end position="22"/>
    </location>
</feature>
<dbReference type="InterPro" id="IPR026288">
    <property type="entry name" value="SMR-like"/>
</dbReference>
<dbReference type="Pfam" id="PF15621">
    <property type="entry name" value="PROL5-SMR"/>
    <property type="match status" value="1"/>
</dbReference>
<reference evidence="5" key="2">
    <citation type="submission" date="2025-09" db="UniProtKB">
        <authorList>
            <consortium name="Ensembl"/>
        </authorList>
    </citation>
    <scope>IDENTIFICATION</scope>
</reference>
<dbReference type="PROSITE" id="PS51257">
    <property type="entry name" value="PROKAR_LIPOPROTEIN"/>
    <property type="match status" value="1"/>
</dbReference>
<accession>A0A8C9K3B1</accession>
<dbReference type="Ensembl" id="ENSPTIT00000020181.1">
    <property type="protein sequence ID" value="ENSPTIP00000016023.1"/>
    <property type="gene ID" value="ENSPTIG00000014942.1"/>
</dbReference>
<dbReference type="PANTHER" id="PTHR14179:SF13">
    <property type="entry name" value="SUBMAXILLARY GLAND ANDROGEN-REGULATED PROTEIN 3B"/>
    <property type="match status" value="1"/>
</dbReference>
<organism evidence="5 6">
    <name type="scientific">Panthera tigris altaica</name>
    <name type="common">Siberian tiger</name>
    <dbReference type="NCBI Taxonomy" id="74533"/>
    <lineage>
        <taxon>Eukaryota</taxon>
        <taxon>Metazoa</taxon>
        <taxon>Chordata</taxon>
        <taxon>Craniata</taxon>
        <taxon>Vertebrata</taxon>
        <taxon>Euteleostomi</taxon>
        <taxon>Mammalia</taxon>
        <taxon>Eutheria</taxon>
        <taxon>Laurasiatheria</taxon>
        <taxon>Carnivora</taxon>
        <taxon>Feliformia</taxon>
        <taxon>Felidae</taxon>
        <taxon>Pantherinae</taxon>
        <taxon>Panthera</taxon>
    </lineage>
</organism>
<name>A0A8C9K3B1_PANTA</name>
<keyword evidence="3 4" id="KW-0732">Signal</keyword>
<evidence type="ECO:0000313" key="6">
    <source>
        <dbReference type="Proteomes" id="UP000675900"/>
    </source>
</evidence>
<dbReference type="Proteomes" id="UP000675900">
    <property type="component" value="Unassembled WGS sequence"/>
</dbReference>